<dbReference type="Pfam" id="PF03737">
    <property type="entry name" value="RraA-like"/>
    <property type="match status" value="1"/>
</dbReference>
<sequence length="154" mass="15853">MTSTADLYDERGEALASLPLQLLNLGGRAAFEGPIRTVRCFEDNGLVKSILATPGNGTVLVVDGAGSPNSALMGDMIAASAVANGWAGVVINGPVRDRAALAELDLGVKALGSNPRKSSKDGVGEVDIPVEFGGVSFVPGKRLYSDEDGILVER</sequence>
<keyword evidence="5 9" id="KW-0479">Metal-binding</keyword>
<dbReference type="Gene3D" id="3.50.30.40">
    <property type="entry name" value="Ribonuclease E inhibitor RraA/RraA-like"/>
    <property type="match status" value="1"/>
</dbReference>
<dbReference type="GO" id="GO:0008948">
    <property type="term" value="F:oxaloacetate decarboxylase activity"/>
    <property type="evidence" value="ECO:0007669"/>
    <property type="project" value="UniProtKB-EC"/>
</dbReference>
<evidence type="ECO:0000256" key="5">
    <source>
        <dbReference type="ARBA" id="ARBA00022723"/>
    </source>
</evidence>
<comment type="catalytic activity">
    <reaction evidence="8 10">
        <text>oxaloacetate + H(+) = pyruvate + CO2</text>
        <dbReference type="Rhea" id="RHEA:15641"/>
        <dbReference type="ChEBI" id="CHEBI:15361"/>
        <dbReference type="ChEBI" id="CHEBI:15378"/>
        <dbReference type="ChEBI" id="CHEBI:16452"/>
        <dbReference type="ChEBI" id="CHEBI:16526"/>
        <dbReference type="EC" id="4.1.1.112"/>
    </reaction>
</comment>
<comment type="similarity">
    <text evidence="3 10">Belongs to the class II aldolase/RraA-like family.</text>
</comment>
<evidence type="ECO:0000256" key="8">
    <source>
        <dbReference type="ARBA" id="ARBA00047973"/>
    </source>
</evidence>
<dbReference type="GO" id="GO:0046872">
    <property type="term" value="F:metal ion binding"/>
    <property type="evidence" value="ECO:0007669"/>
    <property type="project" value="UniProtKB-KW"/>
</dbReference>
<dbReference type="PANTHER" id="PTHR33254">
    <property type="entry name" value="4-HYDROXY-4-METHYL-2-OXOGLUTARATE ALDOLASE 3-RELATED"/>
    <property type="match status" value="1"/>
</dbReference>
<evidence type="ECO:0000256" key="4">
    <source>
        <dbReference type="ARBA" id="ARBA00011233"/>
    </source>
</evidence>
<proteinExistence type="inferred from homology"/>
<name>A0A399JL20_9MICC</name>
<evidence type="ECO:0000256" key="9">
    <source>
        <dbReference type="PIRSR" id="PIRSR605493-1"/>
    </source>
</evidence>
<keyword evidence="9" id="KW-0460">Magnesium</keyword>
<dbReference type="CDD" id="cd16841">
    <property type="entry name" value="RraA_family"/>
    <property type="match status" value="1"/>
</dbReference>
<dbReference type="SUPFAM" id="SSF89562">
    <property type="entry name" value="RraA-like"/>
    <property type="match status" value="1"/>
</dbReference>
<dbReference type="InterPro" id="IPR005493">
    <property type="entry name" value="RraA/RraA-like"/>
</dbReference>
<dbReference type="GO" id="GO:0047443">
    <property type="term" value="F:4-hydroxy-4-methyl-2-oxoglutarate aldolase activity"/>
    <property type="evidence" value="ECO:0007669"/>
    <property type="project" value="UniProtKB-EC"/>
</dbReference>
<comment type="cofactor">
    <cofactor evidence="9">
        <name>Mg(2+)</name>
        <dbReference type="ChEBI" id="CHEBI:18420"/>
    </cofactor>
</comment>
<dbReference type="RefSeq" id="WP_119423608.1">
    <property type="nucleotide sequence ID" value="NZ_QQXK01000004.1"/>
</dbReference>
<keyword evidence="6 10" id="KW-0456">Lyase</keyword>
<dbReference type="EC" id="4.1.3.17" evidence="10"/>
<evidence type="ECO:0000256" key="10">
    <source>
        <dbReference type="RuleBase" id="RU004338"/>
    </source>
</evidence>
<evidence type="ECO:0000256" key="6">
    <source>
        <dbReference type="ARBA" id="ARBA00023239"/>
    </source>
</evidence>
<dbReference type="Proteomes" id="UP000265419">
    <property type="component" value="Unassembled WGS sequence"/>
</dbReference>
<gene>
    <name evidence="11" type="ORF">DWB68_02715</name>
</gene>
<evidence type="ECO:0000256" key="7">
    <source>
        <dbReference type="ARBA" id="ARBA00025046"/>
    </source>
</evidence>
<evidence type="ECO:0000313" key="11">
    <source>
        <dbReference type="EMBL" id="RII43236.1"/>
    </source>
</evidence>
<dbReference type="AlphaFoldDB" id="A0A399JL20"/>
<dbReference type="GO" id="GO:0051252">
    <property type="term" value="P:regulation of RNA metabolic process"/>
    <property type="evidence" value="ECO:0007669"/>
    <property type="project" value="InterPro"/>
</dbReference>
<dbReference type="NCBIfam" id="NF006875">
    <property type="entry name" value="PRK09372.1"/>
    <property type="match status" value="1"/>
</dbReference>
<reference evidence="11 12" key="1">
    <citation type="submission" date="2018-07" db="EMBL/GenBank/DDBJ databases">
        <title>Arthrobacter sp. nov., isolated from raw cow's milk with high bacterial count.</title>
        <authorList>
            <person name="Hahne J."/>
            <person name="Isele D."/>
            <person name="Lipski A."/>
        </authorList>
    </citation>
    <scope>NUCLEOTIDE SEQUENCE [LARGE SCALE GENOMIC DNA]</scope>
    <source>
        <strain evidence="11 12">JZ R-35</strain>
    </source>
</reference>
<evidence type="ECO:0000256" key="1">
    <source>
        <dbReference type="ARBA" id="ARBA00001342"/>
    </source>
</evidence>
<dbReference type="EMBL" id="QQXK01000004">
    <property type="protein sequence ID" value="RII43236.1"/>
    <property type="molecule type" value="Genomic_DNA"/>
</dbReference>
<dbReference type="PANTHER" id="PTHR33254:SF4">
    <property type="entry name" value="4-HYDROXY-4-METHYL-2-OXOGLUTARATE ALDOLASE 3-RELATED"/>
    <property type="match status" value="1"/>
</dbReference>
<dbReference type="EC" id="4.1.1.112" evidence="10"/>
<comment type="catalytic activity">
    <reaction evidence="1 10">
        <text>4-hydroxy-4-methyl-2-oxoglutarate = 2 pyruvate</text>
        <dbReference type="Rhea" id="RHEA:22748"/>
        <dbReference type="ChEBI" id="CHEBI:15361"/>
        <dbReference type="ChEBI" id="CHEBI:58276"/>
        <dbReference type="EC" id="4.1.3.17"/>
    </reaction>
</comment>
<dbReference type="NCBIfam" id="TIGR01935">
    <property type="entry name" value="NOT-MenG"/>
    <property type="match status" value="1"/>
</dbReference>
<feature type="binding site" evidence="9">
    <location>
        <begin position="74"/>
        <end position="77"/>
    </location>
    <ligand>
        <name>substrate</name>
    </ligand>
</feature>
<evidence type="ECO:0000256" key="3">
    <source>
        <dbReference type="ARBA" id="ARBA00008621"/>
    </source>
</evidence>
<comment type="cofactor">
    <cofactor evidence="2 10">
        <name>a divalent metal cation</name>
        <dbReference type="ChEBI" id="CHEBI:60240"/>
    </cofactor>
</comment>
<comment type="function">
    <text evidence="7 10">Catalyzes the aldol cleavage of 4-hydroxy-4-methyl-2-oxoglutarate (HMG) into 2 molecules of pyruvate. Also contains a secondary oxaloacetate (OAA) decarboxylase activity due to the common pyruvate enolate transition state formed following C-C bond cleavage in the retro-aldol and decarboxylation reactions.</text>
</comment>
<comment type="caution">
    <text evidence="11">The sequence shown here is derived from an EMBL/GenBank/DDBJ whole genome shotgun (WGS) entry which is preliminary data.</text>
</comment>
<evidence type="ECO:0000256" key="2">
    <source>
        <dbReference type="ARBA" id="ARBA00001968"/>
    </source>
</evidence>
<feature type="binding site" evidence="9">
    <location>
        <position position="97"/>
    </location>
    <ligand>
        <name>Mg(2+)</name>
        <dbReference type="ChEBI" id="CHEBI:18420"/>
    </ligand>
</feature>
<dbReference type="GO" id="GO:0008428">
    <property type="term" value="F:ribonuclease inhibitor activity"/>
    <property type="evidence" value="ECO:0007669"/>
    <property type="project" value="InterPro"/>
</dbReference>
<accession>A0A399JL20</accession>
<keyword evidence="12" id="KW-1185">Reference proteome</keyword>
<organism evidence="11 12">
    <name type="scientific">Galactobacter valiniphilus</name>
    <dbReference type="NCBI Taxonomy" id="2676122"/>
    <lineage>
        <taxon>Bacteria</taxon>
        <taxon>Bacillati</taxon>
        <taxon>Actinomycetota</taxon>
        <taxon>Actinomycetes</taxon>
        <taxon>Micrococcales</taxon>
        <taxon>Micrococcaceae</taxon>
        <taxon>Galactobacter</taxon>
    </lineage>
</organism>
<dbReference type="InterPro" id="IPR036704">
    <property type="entry name" value="RraA/RraA-like_sf"/>
</dbReference>
<feature type="binding site" evidence="9">
    <location>
        <position position="96"/>
    </location>
    <ligand>
        <name>substrate</name>
    </ligand>
</feature>
<comment type="subunit">
    <text evidence="4 10">Homotrimer.</text>
</comment>
<dbReference type="InterPro" id="IPR010203">
    <property type="entry name" value="RraA"/>
</dbReference>
<protein>
    <recommendedName>
        <fullName evidence="10">4-hydroxy-4-methyl-2-oxoglutarate aldolase</fullName>
        <shortName evidence="10">HMG aldolase</shortName>
        <ecNumber evidence="10">4.1.1.112</ecNumber>
        <ecNumber evidence="10">4.1.3.17</ecNumber>
    </recommendedName>
    <alternativeName>
        <fullName evidence="10">Oxaloacetate decarboxylase</fullName>
    </alternativeName>
</protein>
<evidence type="ECO:0000313" key="12">
    <source>
        <dbReference type="Proteomes" id="UP000265419"/>
    </source>
</evidence>